<dbReference type="EMBL" id="AP023359">
    <property type="protein sequence ID" value="BCJ63915.1"/>
    <property type="molecule type" value="Genomic_DNA"/>
</dbReference>
<dbReference type="AlphaFoldDB" id="A0A810MWX8"/>
<proteinExistence type="predicted"/>
<gene>
    <name evidence="1" type="ORF">Prubr_09360</name>
</gene>
<evidence type="ECO:0000313" key="2">
    <source>
        <dbReference type="Proteomes" id="UP000680866"/>
    </source>
</evidence>
<accession>A0A810MWX8</accession>
<name>A0A810MWX8_9ACTN</name>
<organism evidence="1 2">
    <name type="scientific">Polymorphospora rubra</name>
    <dbReference type="NCBI Taxonomy" id="338584"/>
    <lineage>
        <taxon>Bacteria</taxon>
        <taxon>Bacillati</taxon>
        <taxon>Actinomycetota</taxon>
        <taxon>Actinomycetes</taxon>
        <taxon>Micromonosporales</taxon>
        <taxon>Micromonosporaceae</taxon>
        <taxon>Polymorphospora</taxon>
    </lineage>
</organism>
<dbReference type="Proteomes" id="UP000680866">
    <property type="component" value="Chromosome"/>
</dbReference>
<dbReference type="KEGG" id="pry:Prubr_09360"/>
<reference evidence="1" key="1">
    <citation type="submission" date="2020-08" db="EMBL/GenBank/DDBJ databases">
        <title>Whole genome shotgun sequence of Polymorphospora rubra NBRC 101157.</title>
        <authorList>
            <person name="Komaki H."/>
            <person name="Tamura T."/>
        </authorList>
    </citation>
    <scope>NUCLEOTIDE SEQUENCE</scope>
    <source>
        <strain evidence="1">NBRC 101157</strain>
    </source>
</reference>
<protein>
    <submittedName>
        <fullName evidence="1">Uncharacterized protein</fullName>
    </submittedName>
</protein>
<sequence length="404" mass="45538">MPAAAALRQGDRVDCRRARRAVMTWREKYWNDATESPEYFEAAEFATVLDGDYGTRMFGRWLEEFHPDRHDLLRALEYLLVTQTYGDDVASTIDILERRLARPWDDWAMVAALEETARQYPGVPAVVRDDEDFTALAGRLRDDEHVFALWREMLQQASVEVLQAPEVVPSFVASCQELAHETRRYVGVAGKEEESDDEVVAEKRVRFAEPPVVGEEAPEWQNAEFQLGVAFTLNPESNSNLPGRCSWAQARVHLAQWGVDLDEFADLVDAAQQSRSRMYKNEQISVMLFPNFLNVTVTIDSALNAHNTGIIATLDSDGAYTHYVQFKDLVLFYTDESDMNTPIYNVLKTFGDLWADGPAESYVVRHGQGRKAYFTVTPVKASHQGSVVAVVKRCSGGLSVKVLT</sequence>
<evidence type="ECO:0000313" key="1">
    <source>
        <dbReference type="EMBL" id="BCJ63915.1"/>
    </source>
</evidence>
<keyword evidence="2" id="KW-1185">Reference proteome</keyword>